<keyword evidence="14" id="KW-0325">Glycoprotein</keyword>
<feature type="binding site" evidence="16 18">
    <location>
        <position position="385"/>
    </location>
    <ligand>
        <name>Zn(2+)</name>
        <dbReference type="ChEBI" id="CHEBI:29105"/>
        <note>catalytic</note>
    </ligand>
</feature>
<dbReference type="InParanoid" id="A0A3P8WXJ1"/>
<feature type="binding site" evidence="16">
    <location>
        <position position="437"/>
    </location>
    <ligand>
        <name>Ca(2+)</name>
        <dbReference type="ChEBI" id="CHEBI:29108"/>
        <label>2</label>
    </ligand>
</feature>
<dbReference type="OMA" id="YGLHHPV"/>
<dbReference type="SMART" id="SM00608">
    <property type="entry name" value="ACR"/>
    <property type="match status" value="1"/>
</dbReference>
<dbReference type="GO" id="GO:0004222">
    <property type="term" value="F:metalloendopeptidase activity"/>
    <property type="evidence" value="ECO:0007669"/>
    <property type="project" value="InterPro"/>
</dbReference>
<keyword evidence="22" id="KW-1185">Reference proteome</keyword>
<evidence type="ECO:0000256" key="8">
    <source>
        <dbReference type="ARBA" id="ARBA00022737"/>
    </source>
</evidence>
<dbReference type="Proteomes" id="UP000265120">
    <property type="component" value="Chromosome Z"/>
</dbReference>
<feature type="disulfide bond" evidence="17">
    <location>
        <begin position="461"/>
        <end position="484"/>
    </location>
</feature>
<feature type="region of interest" description="Disordered" evidence="19">
    <location>
        <begin position="1057"/>
        <end position="1076"/>
    </location>
</feature>
<dbReference type="InterPro" id="IPR024079">
    <property type="entry name" value="MetalloPept_cat_dom_sf"/>
</dbReference>
<dbReference type="InterPro" id="IPR013273">
    <property type="entry name" value="ADAMTS/ADAMTS-like"/>
</dbReference>
<feature type="disulfide bond" evidence="17">
    <location>
        <begin position="305"/>
        <end position="359"/>
    </location>
</feature>
<keyword evidence="13 17" id="KW-1015">Disulfide bond</keyword>
<dbReference type="FunCoup" id="A0A3P8WXJ1">
    <property type="interactions" value="753"/>
</dbReference>
<dbReference type="Pfam" id="PF17771">
    <property type="entry name" value="ADAMTS_CR_2"/>
    <property type="match status" value="1"/>
</dbReference>
<evidence type="ECO:0000256" key="6">
    <source>
        <dbReference type="ARBA" id="ARBA00022723"/>
    </source>
</evidence>
<dbReference type="PRINTS" id="PR01705">
    <property type="entry name" value="TSP1REPEAT"/>
</dbReference>
<feature type="active site" evidence="15 18">
    <location>
        <position position="376"/>
    </location>
</feature>
<feature type="disulfide bond" evidence="17">
    <location>
        <begin position="353"/>
        <end position="434"/>
    </location>
</feature>
<dbReference type="Pfam" id="PF01562">
    <property type="entry name" value="Pep_M12B_propep"/>
    <property type="match status" value="1"/>
</dbReference>
<dbReference type="Pfam" id="PF19236">
    <property type="entry name" value="ADAMTS_CR_3"/>
    <property type="match status" value="1"/>
</dbReference>
<feature type="binding site" evidence="16">
    <location>
        <position position="323"/>
    </location>
    <ligand>
        <name>Ca(2+)</name>
        <dbReference type="ChEBI" id="CHEBI:29108"/>
        <label>1</label>
    </ligand>
</feature>
<feature type="disulfide bond" evidence="17">
    <location>
        <begin position="479"/>
        <end position="509"/>
    </location>
</feature>
<name>A0A3P8WXJ1_CYNSE</name>
<dbReference type="CDD" id="cd04273">
    <property type="entry name" value="ZnMc_ADAMTS_like"/>
    <property type="match status" value="1"/>
</dbReference>
<evidence type="ECO:0000256" key="2">
    <source>
        <dbReference type="ARBA" id="ARBA00022525"/>
    </source>
</evidence>
<evidence type="ECO:0000256" key="12">
    <source>
        <dbReference type="ARBA" id="ARBA00023145"/>
    </source>
</evidence>
<comment type="cofactor">
    <cofactor evidence="16">
        <name>Zn(2+)</name>
        <dbReference type="ChEBI" id="CHEBI:29105"/>
    </cofactor>
    <text evidence="16">Binds 1 zinc ion per subunit.</text>
</comment>
<dbReference type="Pfam" id="PF19030">
    <property type="entry name" value="TSP1_ADAMTS"/>
    <property type="match status" value="6"/>
</dbReference>
<dbReference type="Gene3D" id="3.40.390.10">
    <property type="entry name" value="Collagenase (Catalytic Domain)"/>
    <property type="match status" value="1"/>
</dbReference>
<dbReference type="GO" id="GO:0030198">
    <property type="term" value="P:extracellular matrix organization"/>
    <property type="evidence" value="ECO:0007669"/>
    <property type="project" value="InterPro"/>
</dbReference>
<dbReference type="Ensembl" id="ENSCSET00000031699.1">
    <property type="protein sequence ID" value="ENSCSEP00000031292.1"/>
    <property type="gene ID" value="ENSCSEG00000020031.1"/>
</dbReference>
<dbReference type="SUPFAM" id="SSF55486">
    <property type="entry name" value="Metalloproteases ('zincins'), catalytic domain"/>
    <property type="match status" value="1"/>
</dbReference>
<dbReference type="Gene3D" id="2.60.120.830">
    <property type="match status" value="1"/>
</dbReference>
<evidence type="ECO:0000256" key="11">
    <source>
        <dbReference type="ARBA" id="ARBA00023049"/>
    </source>
</evidence>
<evidence type="ECO:0000256" key="10">
    <source>
        <dbReference type="ARBA" id="ARBA00022833"/>
    </source>
</evidence>
<evidence type="ECO:0000256" key="1">
    <source>
        <dbReference type="ARBA" id="ARBA00004498"/>
    </source>
</evidence>
<protein>
    <submittedName>
        <fullName evidence="21">ADAM metallopeptidase with thrombospondin type 1 motif, 12</fullName>
    </submittedName>
</protein>
<dbReference type="PROSITE" id="PS50092">
    <property type="entry name" value="TSP1"/>
    <property type="match status" value="6"/>
</dbReference>
<feature type="compositionally biased region" description="Polar residues" evidence="19">
    <location>
        <begin position="1182"/>
        <end position="1212"/>
    </location>
</feature>
<dbReference type="GeneTree" id="ENSGT00940000155855"/>
<dbReference type="InterPro" id="IPR002870">
    <property type="entry name" value="Peptidase_M12B_N"/>
</dbReference>
<feature type="binding site" evidence="16">
    <location>
        <position position="316"/>
    </location>
    <ligand>
        <name>Ca(2+)</name>
        <dbReference type="ChEBI" id="CHEBI:29108"/>
        <label>1</label>
    </ligand>
</feature>
<feature type="compositionally biased region" description="Low complexity" evidence="19">
    <location>
        <begin position="1248"/>
        <end position="1259"/>
    </location>
</feature>
<evidence type="ECO:0000256" key="17">
    <source>
        <dbReference type="PIRSR" id="PIRSR613273-3"/>
    </source>
</evidence>
<evidence type="ECO:0000256" key="7">
    <source>
        <dbReference type="ARBA" id="ARBA00022729"/>
    </source>
</evidence>
<accession>A0A3P8WXJ1</accession>
<dbReference type="FunFam" id="2.20.100.10:FF:000006">
    <property type="entry name" value="A disintegrin and metalloproteinase with thrombospondin motifs 1"/>
    <property type="match status" value="1"/>
</dbReference>
<feature type="disulfide bond" evidence="17">
    <location>
        <begin position="541"/>
        <end position="579"/>
    </location>
</feature>
<feature type="disulfide bond" evidence="17">
    <location>
        <begin position="334"/>
        <end position="341"/>
    </location>
</feature>
<dbReference type="Gene3D" id="3.40.1620.60">
    <property type="match status" value="1"/>
</dbReference>
<dbReference type="InterPro" id="IPR045371">
    <property type="entry name" value="ADAMTS_CR_3"/>
</dbReference>
<feature type="disulfide bond" evidence="17">
    <location>
        <begin position="392"/>
        <end position="418"/>
    </location>
</feature>
<evidence type="ECO:0000313" key="22">
    <source>
        <dbReference type="Proteomes" id="UP000265120"/>
    </source>
</evidence>
<feature type="binding site" evidence="16">
    <location>
        <position position="316"/>
    </location>
    <ligand>
        <name>Ca(2+)</name>
        <dbReference type="ChEBI" id="CHEBI:29108"/>
        <label>2</label>
    </ligand>
</feature>
<dbReference type="Pfam" id="PF01421">
    <property type="entry name" value="Reprolysin"/>
    <property type="match status" value="1"/>
</dbReference>
<evidence type="ECO:0000256" key="16">
    <source>
        <dbReference type="PIRSR" id="PIRSR613273-2"/>
    </source>
</evidence>
<dbReference type="GO" id="GO:0006508">
    <property type="term" value="P:proteolysis"/>
    <property type="evidence" value="ECO:0007669"/>
    <property type="project" value="UniProtKB-KW"/>
</dbReference>
<evidence type="ECO:0000256" key="13">
    <source>
        <dbReference type="ARBA" id="ARBA00023157"/>
    </source>
</evidence>
<feature type="binding site" evidence="16 18">
    <location>
        <position position="375"/>
    </location>
    <ligand>
        <name>Zn(2+)</name>
        <dbReference type="ChEBI" id="CHEBI:29105"/>
        <note>catalytic</note>
    </ligand>
</feature>
<feature type="binding site" evidence="16">
    <location>
        <position position="232"/>
    </location>
    <ligand>
        <name>Ca(2+)</name>
        <dbReference type="ChEBI" id="CHEBI:29108"/>
        <label>1</label>
    </ligand>
</feature>
<dbReference type="InterPro" id="IPR006586">
    <property type="entry name" value="ADAM_Cys-rich"/>
</dbReference>
<keyword evidence="6 16" id="KW-0479">Metal-binding</keyword>
<dbReference type="GO" id="GO:0031012">
    <property type="term" value="C:extracellular matrix"/>
    <property type="evidence" value="ECO:0007669"/>
    <property type="project" value="TreeGrafter"/>
</dbReference>
<keyword evidence="3" id="KW-0272">Extracellular matrix</keyword>
<keyword evidence="7" id="KW-0732">Signal</keyword>
<comment type="subcellular location">
    <subcellularLocation>
        <location evidence="1">Secreted</location>
        <location evidence="1">Extracellular space</location>
        <location evidence="1">Extracellular matrix</location>
    </subcellularLocation>
</comment>
<dbReference type="InterPro" id="IPR050439">
    <property type="entry name" value="ADAMTS_ADAMTS-like"/>
</dbReference>
<reference evidence="21" key="2">
    <citation type="submission" date="2025-08" db="UniProtKB">
        <authorList>
            <consortium name="Ensembl"/>
        </authorList>
    </citation>
    <scope>IDENTIFICATION</scope>
</reference>
<dbReference type="PRINTS" id="PR01857">
    <property type="entry name" value="ADAMTSFAMILY"/>
</dbReference>
<evidence type="ECO:0000313" key="21">
    <source>
        <dbReference type="Ensembl" id="ENSCSEP00000031292.1"/>
    </source>
</evidence>
<feature type="compositionally biased region" description="Basic and acidic residues" evidence="19">
    <location>
        <begin position="198"/>
        <end position="224"/>
    </location>
</feature>
<organism evidence="21 22">
    <name type="scientific">Cynoglossus semilaevis</name>
    <name type="common">Tongue sole</name>
    <dbReference type="NCBI Taxonomy" id="244447"/>
    <lineage>
        <taxon>Eukaryota</taxon>
        <taxon>Metazoa</taxon>
        <taxon>Chordata</taxon>
        <taxon>Craniata</taxon>
        <taxon>Vertebrata</taxon>
        <taxon>Euteleostomi</taxon>
        <taxon>Actinopterygii</taxon>
        <taxon>Neopterygii</taxon>
        <taxon>Teleostei</taxon>
        <taxon>Neoteleostei</taxon>
        <taxon>Acanthomorphata</taxon>
        <taxon>Carangaria</taxon>
        <taxon>Pleuronectiformes</taxon>
        <taxon>Pleuronectoidei</taxon>
        <taxon>Cynoglossidae</taxon>
        <taxon>Cynoglossinae</taxon>
        <taxon>Cynoglossus</taxon>
    </lineage>
</organism>
<feature type="region of interest" description="Disordered" evidence="19">
    <location>
        <begin position="186"/>
        <end position="224"/>
    </location>
</feature>
<evidence type="ECO:0000256" key="4">
    <source>
        <dbReference type="ARBA" id="ARBA00022670"/>
    </source>
</evidence>
<dbReference type="PANTHER" id="PTHR13723:SF189">
    <property type="entry name" value="A DISINTEGRIN AND METALLOPROTEINASE WITH THROMBOSPONDIN MOTIFS 12"/>
    <property type="match status" value="1"/>
</dbReference>
<dbReference type="FunFam" id="2.60.120.830:FF:000001">
    <property type="entry name" value="A disintegrin and metalloproteinase with thrombospondin motifs 1"/>
    <property type="match status" value="1"/>
</dbReference>
<dbReference type="PROSITE" id="PS50215">
    <property type="entry name" value="ADAM_MEPRO"/>
    <property type="match status" value="1"/>
</dbReference>
<dbReference type="InterPro" id="IPR001590">
    <property type="entry name" value="Peptidase_M12B"/>
</dbReference>
<keyword evidence="5" id="KW-0165">Cleavage on pair of basic residues</keyword>
<evidence type="ECO:0000256" key="5">
    <source>
        <dbReference type="ARBA" id="ARBA00022685"/>
    </source>
</evidence>
<evidence type="ECO:0000256" key="15">
    <source>
        <dbReference type="PIRSR" id="PIRSR613273-1"/>
    </source>
</evidence>
<dbReference type="FunFam" id="2.20.100.10:FF:000005">
    <property type="entry name" value="ADAM metallopeptidase with thrombospondin type 1 motif 9"/>
    <property type="match status" value="2"/>
</dbReference>
<evidence type="ECO:0000256" key="3">
    <source>
        <dbReference type="ARBA" id="ARBA00022530"/>
    </source>
</evidence>
<evidence type="ECO:0000256" key="9">
    <source>
        <dbReference type="ARBA" id="ARBA00022801"/>
    </source>
</evidence>
<dbReference type="Gene3D" id="2.20.100.10">
    <property type="entry name" value="Thrombospondin type-1 (TSP1) repeat"/>
    <property type="match status" value="6"/>
</dbReference>
<feature type="disulfide bond" evidence="17">
    <location>
        <begin position="503"/>
        <end position="514"/>
    </location>
</feature>
<feature type="disulfide bond" evidence="17">
    <location>
        <begin position="472"/>
        <end position="490"/>
    </location>
</feature>
<feature type="binding site" evidence="16">
    <location>
        <position position="437"/>
    </location>
    <ligand>
        <name>Ca(2+)</name>
        <dbReference type="ChEBI" id="CHEBI:29108"/>
        <label>1</label>
    </ligand>
</feature>
<comment type="caution">
    <text evidence="18">Lacks conserved residue(s) required for the propagation of feature annotation.</text>
</comment>
<dbReference type="GO" id="GO:0046872">
    <property type="term" value="F:metal ion binding"/>
    <property type="evidence" value="ECO:0007669"/>
    <property type="project" value="UniProtKB-KW"/>
</dbReference>
<dbReference type="SMART" id="SM00209">
    <property type="entry name" value="TSP1"/>
    <property type="match status" value="8"/>
</dbReference>
<keyword evidence="8" id="KW-0677">Repeat</keyword>
<keyword evidence="9" id="KW-0378">Hydrolase</keyword>
<keyword evidence="12" id="KW-0865">Zymogen</keyword>
<keyword evidence="11" id="KW-0482">Metalloprotease</keyword>
<evidence type="ECO:0000256" key="14">
    <source>
        <dbReference type="ARBA" id="ARBA00023180"/>
    </source>
</evidence>
<reference evidence="21" key="3">
    <citation type="submission" date="2025-09" db="UniProtKB">
        <authorList>
            <consortium name="Ensembl"/>
        </authorList>
    </citation>
    <scope>IDENTIFICATION</scope>
</reference>
<evidence type="ECO:0000259" key="20">
    <source>
        <dbReference type="PROSITE" id="PS50215"/>
    </source>
</evidence>
<dbReference type="SUPFAM" id="SSF82895">
    <property type="entry name" value="TSP-1 type 1 repeat"/>
    <property type="match status" value="7"/>
</dbReference>
<dbReference type="InterPro" id="IPR010294">
    <property type="entry name" value="ADAMTS_spacer1"/>
</dbReference>
<dbReference type="Pfam" id="PF05986">
    <property type="entry name" value="ADAMTS_spacer1"/>
    <property type="match status" value="1"/>
</dbReference>
<dbReference type="FunFam" id="3.40.390.10:FF:000001">
    <property type="entry name" value="A disintegrin and metalloproteinase with thrombospondin motifs 1"/>
    <property type="match status" value="1"/>
</dbReference>
<feature type="binding site" evidence="16 18">
    <location>
        <position position="379"/>
    </location>
    <ligand>
        <name>Zn(2+)</name>
        <dbReference type="ChEBI" id="CHEBI:29105"/>
        <note>catalytic</note>
    </ligand>
</feature>
<keyword evidence="16" id="KW-0106">Calcium</keyword>
<feature type="domain" description="Peptidase M12B" evidence="20">
    <location>
        <begin position="229"/>
        <end position="439"/>
    </location>
</feature>
<evidence type="ECO:0000256" key="18">
    <source>
        <dbReference type="PROSITE-ProRule" id="PRU00276"/>
    </source>
</evidence>
<dbReference type="InterPro" id="IPR000884">
    <property type="entry name" value="TSP1_rpt"/>
</dbReference>
<dbReference type="InterPro" id="IPR041645">
    <property type="entry name" value="ADAMTS_CR_2"/>
</dbReference>
<proteinExistence type="predicted"/>
<feature type="disulfide bond" evidence="17">
    <location>
        <begin position="552"/>
        <end position="564"/>
    </location>
</feature>
<feature type="region of interest" description="Disordered" evidence="19">
    <location>
        <begin position="1153"/>
        <end position="1260"/>
    </location>
</feature>
<sequence>RPLFPKDWVTTLRWVARDFFYRLSRIMFPKSLQIMLTWSDVSVVHPEKTDSHGKSISHSLTHHFQHERVRRELHPSAPEERVYYKVNYKGRELMFNLSTNHNLVSTDYVLERRNGGPGSIEHRQPGANSCHLFGSVRTSEVRGTAAISTCKGLRGFFSLPEGQYFIEPVQESADEFHYEPHIVYPRVNTDDAPSDSDQVEREREEWEREQQRGEGEARSRSQRSVSRERWVETMVVADSKLIEYHGSDNVESYIFTIMNMVAGIFHDASIGNAIHVILVRLILLHGEEKGLKIVHDADATLASFCAWQKNLNPQSDTHPAHHDVAVLITRKDICAGMNQPCETLGLSHLSGMCQPHRSCNINEDSGLPVAFTVAHEMAHSFGIHHDGQGNDCELEGRHPFIMSRQLMYDSSPLTWSPCSKEYITRFLDRGWGFCLDDRPSKRDLTTPLARLGIRYTTHHQCQLQYGPNATFCQEVDNVCQILWCSVNGSCRSKLDSPIDGTRCGPEKWCISGECVIVGKLPETVNGGWGQWSTWSYCSRTCGTGVQSAERECNNPKPEFGGKYCTGERKRYRTCNTKPCQKNKPSFREMQCSEFDTVAYHNELYQWIPVANTLNPCELHCRPATEYFSEKMLDAVNDGTPCFMNNKSRNICVNGVCKELGCDNGIDSNALEDHCGVCLGDGTSCETVYKSFDQEEGFGYMDVGVIPEGARDILVKEVEEAGNFLALRNVASEEYFLNGNFIIQWNGEYEAGGTTFFYERSGNMENLTAPGPTREPVMLQLLFQEKNMGLKYEYSVRKTKETGNEIMEPLYRWRYGAWTDCSTTCGLGEQHQPVRCFETDVGVVDELLCDPESRPEDRHRKCKIMDCPARWWVGGWQQCTSTCGSDGVRKRTVLCVRTVSCKHLLKPKPVVPCNRDVPCGQDWVVGSWEECPVTCGGGVRSRKITCALAPKRTCDLSSKPRSRSLCGLQSCPNSGLRRRPGPPPKYNPPRPKPTKYPGSQTWAPTSIIPTETTLMWTRTTSTTFIPTTASVLNPATTTADVMDTDDFEFNIVVRKTGDKKGKVSPPTSDHVKKNRKVSGVHKDIVEGEEGSTPNVVMYTPGYDYVVEERRSEEEEIIDLDVSSVRNPLESTTVQTSPPTLHMTTKAITTTYSTPLTSTETQRRTTQRLSNPNISPYGPWTHRISLTTPTHSVHTTRAPSTATKSLSTAVSAQPTVKIIKVKKPAATQKKSSPNPRGKKPSSRPKGPAKNQNQNQRQQNPNLMAKESVNMDVYWVVGNWSECSTTCGVGAIWRSVMCSSEKDGDCAKMKRPEPARTCQLQPCAIWQSGSWSKCPDNCAVVGRRYRDVQCVDSQSKRSLRPFHCQAVSTKPISTLTCPHRPCASWSVSPWGACSGSCGEGIRERLVYCPPPQRCSNAQRPNSTESCSLKPCTEWKTHDWEECSVSCGGGQQQRQVSCVSDLTLDEVPSSQCEKSSKPETLRKCNMQECKTNAGLFCRKNTMSSRFCDKLKLLGRCSLRSIQRQCCTNLYKQTRCGLCPTVHRCHCVKQSPRNHNTATDASAQTNGGSAEMIIVIVYFLAIFEQMIPMRKSAPECRKTLTGTENV</sequence>
<feature type="compositionally biased region" description="Pro residues" evidence="19">
    <location>
        <begin position="980"/>
        <end position="990"/>
    </location>
</feature>
<dbReference type="Pfam" id="PF00090">
    <property type="entry name" value="TSP_1"/>
    <property type="match status" value="1"/>
</dbReference>
<keyword evidence="10 16" id="KW-0862">Zinc</keyword>
<keyword evidence="4" id="KW-0645">Protease</keyword>
<dbReference type="PANTHER" id="PTHR13723">
    <property type="entry name" value="ADAMTS A DISINTEGRIN AND METALLOPROTEASE WITH THROMBOSPONDIN MOTIFS PROTEASE"/>
    <property type="match status" value="1"/>
</dbReference>
<evidence type="ECO:0000256" key="19">
    <source>
        <dbReference type="SAM" id="MobiDB-lite"/>
    </source>
</evidence>
<dbReference type="InterPro" id="IPR036383">
    <property type="entry name" value="TSP1_rpt_sf"/>
</dbReference>
<feature type="region of interest" description="Disordered" evidence="19">
    <location>
        <begin position="956"/>
        <end position="1003"/>
    </location>
</feature>
<feature type="binding site" evidence="16">
    <location>
        <position position="232"/>
    </location>
    <ligand>
        <name>Ca(2+)</name>
        <dbReference type="ChEBI" id="CHEBI:29108"/>
        <label>2</label>
    </ligand>
</feature>
<feature type="binding site" evidence="16">
    <location>
        <position position="434"/>
    </location>
    <ligand>
        <name>Ca(2+)</name>
        <dbReference type="ChEBI" id="CHEBI:29108"/>
        <label>1</label>
    </ligand>
</feature>
<keyword evidence="2" id="KW-0964">Secreted</keyword>
<feature type="disulfide bond" evidence="17">
    <location>
        <begin position="537"/>
        <end position="574"/>
    </location>
</feature>
<reference evidence="21 22" key="1">
    <citation type="journal article" date="2014" name="Nat. Genet.">
        <title>Whole-genome sequence of a flatfish provides insights into ZW sex chromosome evolution and adaptation to a benthic lifestyle.</title>
        <authorList>
            <person name="Chen S."/>
            <person name="Zhang G."/>
            <person name="Shao C."/>
            <person name="Huang Q."/>
            <person name="Liu G."/>
            <person name="Zhang P."/>
            <person name="Song W."/>
            <person name="An N."/>
            <person name="Chalopin D."/>
            <person name="Volff J.N."/>
            <person name="Hong Y."/>
            <person name="Li Q."/>
            <person name="Sha Z."/>
            <person name="Zhou H."/>
            <person name="Xie M."/>
            <person name="Yu Q."/>
            <person name="Liu Y."/>
            <person name="Xiang H."/>
            <person name="Wang N."/>
            <person name="Wu K."/>
            <person name="Yang C."/>
            <person name="Zhou Q."/>
            <person name="Liao X."/>
            <person name="Yang L."/>
            <person name="Hu Q."/>
            <person name="Zhang J."/>
            <person name="Meng L."/>
            <person name="Jin L."/>
            <person name="Tian Y."/>
            <person name="Lian J."/>
            <person name="Yang J."/>
            <person name="Miao G."/>
            <person name="Liu S."/>
            <person name="Liang Z."/>
            <person name="Yan F."/>
            <person name="Li Y."/>
            <person name="Sun B."/>
            <person name="Zhang H."/>
            <person name="Zhang J."/>
            <person name="Zhu Y."/>
            <person name="Du M."/>
            <person name="Zhao Y."/>
            <person name="Schartl M."/>
            <person name="Tang Q."/>
            <person name="Wang J."/>
        </authorList>
    </citation>
    <scope>NUCLEOTIDE SEQUENCE</scope>
</reference>